<dbReference type="Proteomes" id="UP000011761">
    <property type="component" value="Unassembled WGS sequence"/>
</dbReference>
<sequence>MPVRQGAHSGTSKPSLIEELLDLQIPHDIRLSPNSQQVVYSTNLTWGHKRADCEHAESTLWLAETGKEHSSRPLTEGDYDDRDPKWCSGGKSIAFLSDRGKRGESCAIYMLDVDGNGQPAPLTPAGNERQIEKFELSPDKKTIAYLSSDEKTQEEREREEKKDDANVWGEHWPFNRLRLINVASKEVTVLVSKDAHIVDFAFNDEGTQIVMAEAQTPDIESRFLQGTTFSVVDVTTGSLLPLCRFPQYTAGLAWAGDTIFLVGMVAETMFNSALCVWKINIAAVAEAGKARYERYAYGESNDCMQLRKIGGDVIALVEEGMEDQLRVLDGHTLFARKREIEAWDAAFPSDSDEVVLALAQSAVNQPTEVYSTTASGGAMVQLSSHGQRLSHQQFGTCTFISCPSLDGKVTLECPLLLPSSISQQHLPTVVLPHGGPYYRHTETFDGYYMMWAPFLLAHGYAVLLADYRGSDGRGEKWAAYARGTGKADYEDVIAQTNRAVELGYADPERLAVGGWSSGGFLTNLAAVRNGTHGLGWKYKAAIPGAGICDQDAMTFMSDVGCWQAELAGAGRPWQLPKSNVRNRQGSAIWEFHEALKAGVEIPPLLILHGEMDDRIPIGQAVAMRRAMIDAGLPFEFVSYPRERHYLLERRHQVDCAERVLRWVDRWIGKP</sequence>
<evidence type="ECO:0000259" key="4">
    <source>
        <dbReference type="Pfam" id="PF00326"/>
    </source>
</evidence>
<evidence type="ECO:0000256" key="1">
    <source>
        <dbReference type="ARBA" id="ARBA00010040"/>
    </source>
</evidence>
<dbReference type="Gene3D" id="2.120.10.30">
    <property type="entry name" value="TolB, C-terminal domain"/>
    <property type="match status" value="1"/>
</dbReference>
<name>M2NDG7_BAUPA</name>
<keyword evidence="6" id="KW-1185">Reference proteome</keyword>
<feature type="domain" description="Peptidase S9 prolyl oligopeptidase catalytic" evidence="4">
    <location>
        <begin position="450"/>
        <end position="669"/>
    </location>
</feature>
<evidence type="ECO:0000313" key="5">
    <source>
        <dbReference type="EMBL" id="EMC96955.1"/>
    </source>
</evidence>
<protein>
    <recommendedName>
        <fullName evidence="3">Dipeptidyl-peptidase V</fullName>
    </recommendedName>
</protein>
<dbReference type="InterPro" id="IPR029058">
    <property type="entry name" value="AB_hydrolase_fold"/>
</dbReference>
<dbReference type="AlphaFoldDB" id="M2NDG7"/>
<dbReference type="OrthoDB" id="43744at2759"/>
<dbReference type="PANTHER" id="PTHR42776:SF27">
    <property type="entry name" value="DIPEPTIDYL PEPTIDASE FAMILY MEMBER 6"/>
    <property type="match status" value="1"/>
</dbReference>
<reference evidence="5 6" key="1">
    <citation type="journal article" date="2012" name="PLoS Pathog.">
        <title>Diverse lifestyles and strategies of plant pathogenesis encoded in the genomes of eighteen Dothideomycetes fungi.</title>
        <authorList>
            <person name="Ohm R.A."/>
            <person name="Feau N."/>
            <person name="Henrissat B."/>
            <person name="Schoch C.L."/>
            <person name="Horwitz B.A."/>
            <person name="Barry K.W."/>
            <person name="Condon B.J."/>
            <person name="Copeland A.C."/>
            <person name="Dhillon B."/>
            <person name="Glaser F."/>
            <person name="Hesse C.N."/>
            <person name="Kosti I."/>
            <person name="LaButti K."/>
            <person name="Lindquist E.A."/>
            <person name="Lucas S."/>
            <person name="Salamov A.A."/>
            <person name="Bradshaw R.E."/>
            <person name="Ciuffetti L."/>
            <person name="Hamelin R.C."/>
            <person name="Kema G.H.J."/>
            <person name="Lawrence C."/>
            <person name="Scott J.A."/>
            <person name="Spatafora J.W."/>
            <person name="Turgeon B.G."/>
            <person name="de Wit P.J.G.M."/>
            <person name="Zhong S."/>
            <person name="Goodwin S.B."/>
            <person name="Grigoriev I.V."/>
        </authorList>
    </citation>
    <scope>NUCLEOTIDE SEQUENCE [LARGE SCALE GENOMIC DNA]</scope>
    <source>
        <strain evidence="5 6">UAMH 10762</strain>
    </source>
</reference>
<dbReference type="KEGG" id="bcom:BAUCODRAFT_121487"/>
<proteinExistence type="inferred from homology"/>
<dbReference type="eggNOG" id="KOG2281">
    <property type="taxonomic scope" value="Eukaryota"/>
</dbReference>
<dbReference type="InterPro" id="IPR001375">
    <property type="entry name" value="Peptidase_S9_cat"/>
</dbReference>
<dbReference type="RefSeq" id="XP_007675571.1">
    <property type="nucleotide sequence ID" value="XM_007677381.1"/>
</dbReference>
<dbReference type="GO" id="GO:0004252">
    <property type="term" value="F:serine-type endopeptidase activity"/>
    <property type="evidence" value="ECO:0007669"/>
    <property type="project" value="TreeGrafter"/>
</dbReference>
<evidence type="ECO:0000256" key="2">
    <source>
        <dbReference type="ARBA" id="ARBA00022801"/>
    </source>
</evidence>
<comment type="similarity">
    <text evidence="1">Belongs to the peptidase S9C family.</text>
</comment>
<accession>M2NDG7</accession>
<dbReference type="OMA" id="AVMGWSN"/>
<keyword evidence="2" id="KW-0378">Hydrolase</keyword>
<gene>
    <name evidence="5" type="ORF">BAUCODRAFT_121487</name>
</gene>
<evidence type="ECO:0000313" key="6">
    <source>
        <dbReference type="Proteomes" id="UP000011761"/>
    </source>
</evidence>
<evidence type="ECO:0000256" key="3">
    <source>
        <dbReference type="ARBA" id="ARBA00032829"/>
    </source>
</evidence>
<dbReference type="Pfam" id="PF00326">
    <property type="entry name" value="Peptidase_S9"/>
    <property type="match status" value="1"/>
</dbReference>
<dbReference type="SUPFAM" id="SSF53474">
    <property type="entry name" value="alpha/beta-Hydrolases"/>
    <property type="match status" value="1"/>
</dbReference>
<organism evidence="5 6">
    <name type="scientific">Baudoinia panamericana (strain UAMH 10762)</name>
    <name type="common">Angels' share fungus</name>
    <name type="synonym">Baudoinia compniacensis (strain UAMH 10762)</name>
    <dbReference type="NCBI Taxonomy" id="717646"/>
    <lineage>
        <taxon>Eukaryota</taxon>
        <taxon>Fungi</taxon>
        <taxon>Dikarya</taxon>
        <taxon>Ascomycota</taxon>
        <taxon>Pezizomycotina</taxon>
        <taxon>Dothideomycetes</taxon>
        <taxon>Dothideomycetidae</taxon>
        <taxon>Mycosphaerellales</taxon>
        <taxon>Teratosphaeriaceae</taxon>
        <taxon>Baudoinia</taxon>
    </lineage>
</organism>
<dbReference type="HOGENOM" id="CLU_008615_2_0_1"/>
<dbReference type="SUPFAM" id="SSF82171">
    <property type="entry name" value="DPP6 N-terminal domain-like"/>
    <property type="match status" value="1"/>
</dbReference>
<dbReference type="Gene3D" id="3.40.50.1820">
    <property type="entry name" value="alpha/beta hydrolase"/>
    <property type="match status" value="1"/>
</dbReference>
<dbReference type="GO" id="GO:0006508">
    <property type="term" value="P:proteolysis"/>
    <property type="evidence" value="ECO:0007669"/>
    <property type="project" value="InterPro"/>
</dbReference>
<dbReference type="PANTHER" id="PTHR42776">
    <property type="entry name" value="SERINE PEPTIDASE S9 FAMILY MEMBER"/>
    <property type="match status" value="1"/>
</dbReference>
<dbReference type="InterPro" id="IPR011042">
    <property type="entry name" value="6-blade_b-propeller_TolB-like"/>
</dbReference>
<dbReference type="EMBL" id="KB445554">
    <property type="protein sequence ID" value="EMC96955.1"/>
    <property type="molecule type" value="Genomic_DNA"/>
</dbReference>
<dbReference type="GeneID" id="19107611"/>